<evidence type="ECO:0000313" key="1">
    <source>
        <dbReference type="EMBL" id="MBL0394597.1"/>
    </source>
</evidence>
<name>A0A936Z7V8_9BURK</name>
<gene>
    <name evidence="1" type="ORF">JJ685_25890</name>
</gene>
<proteinExistence type="predicted"/>
<dbReference type="RefSeq" id="WP_201677254.1">
    <property type="nucleotide sequence ID" value="NZ_JAEQNE010000008.1"/>
</dbReference>
<protein>
    <submittedName>
        <fullName evidence="1">Uncharacterized protein</fullName>
    </submittedName>
</protein>
<evidence type="ECO:0000313" key="2">
    <source>
        <dbReference type="Proteomes" id="UP000599109"/>
    </source>
</evidence>
<accession>A0A936Z7V8</accession>
<organism evidence="1 2">
    <name type="scientific">Ramlibacter monticola</name>
    <dbReference type="NCBI Taxonomy" id="1926872"/>
    <lineage>
        <taxon>Bacteria</taxon>
        <taxon>Pseudomonadati</taxon>
        <taxon>Pseudomonadota</taxon>
        <taxon>Betaproteobacteria</taxon>
        <taxon>Burkholderiales</taxon>
        <taxon>Comamonadaceae</taxon>
        <taxon>Ramlibacter</taxon>
    </lineage>
</organism>
<sequence length="402" mass="45334">MVQQKKREQPSAPERLKLAAMGLEAEFSLVVDGEPMRPEDLFGSPRDFIRGELMHRQGRSYHLPTGGAVYFDTGVIEVATPVVEIARGCAARAGRSLWEAIQFVRGELDAWDAGHGRETRLVGFSAHYNVSFELPPGQPANGRSIEKLALLLTYILPAPVMLLAANRRSTGVGVRPRKDRIEITCDFTPSPALTIATAALIVGVVREVMTWPSYELGELSTHGIPVIRGFRPMPHTSRKGWLARFNCYPKNPFTCDIDREMWQTERDGELSLRAIAGRAVRLFLRPVRRLSDPFTFRLIGSVLRGRSPSLLDQEDRPEEYEHVGRLCAWDGLSPPAQLARSRYERVVIRAVSGQQLRRNGHSLRPVGMSGWSAVVFRREDDRREVIAIDDLIQHLDQWERSR</sequence>
<keyword evidence="2" id="KW-1185">Reference proteome</keyword>
<dbReference type="EMBL" id="JAEQNE010000008">
    <property type="protein sequence ID" value="MBL0394597.1"/>
    <property type="molecule type" value="Genomic_DNA"/>
</dbReference>
<comment type="caution">
    <text evidence="1">The sequence shown here is derived from an EMBL/GenBank/DDBJ whole genome shotgun (WGS) entry which is preliminary data.</text>
</comment>
<reference evidence="1 2" key="1">
    <citation type="journal article" date="2017" name="Int. J. Syst. Evol. Microbiol.">
        <title>Ramlibacter monticola sp. nov., isolated from forest soil.</title>
        <authorList>
            <person name="Chaudhary D.K."/>
            <person name="Kim J."/>
        </authorList>
    </citation>
    <scope>NUCLEOTIDE SEQUENCE [LARGE SCALE GENOMIC DNA]</scope>
    <source>
        <strain evidence="1 2">KACC 19175</strain>
    </source>
</reference>
<dbReference type="AlphaFoldDB" id="A0A936Z7V8"/>
<dbReference type="Proteomes" id="UP000599109">
    <property type="component" value="Unassembled WGS sequence"/>
</dbReference>